<feature type="transmembrane region" description="Helical" evidence="11">
    <location>
        <begin position="895"/>
        <end position="914"/>
    </location>
</feature>
<dbReference type="CDD" id="cd03250">
    <property type="entry name" value="ABCC_MRP_domain1"/>
    <property type="match status" value="1"/>
</dbReference>
<feature type="transmembrane region" description="Helical" evidence="11">
    <location>
        <begin position="752"/>
        <end position="771"/>
    </location>
</feature>
<feature type="transmembrane region" description="Helical" evidence="11">
    <location>
        <begin position="1009"/>
        <end position="1034"/>
    </location>
</feature>
<evidence type="ECO:0000256" key="5">
    <source>
        <dbReference type="ARBA" id="ARBA00022692"/>
    </source>
</evidence>
<keyword evidence="7" id="KW-0067">ATP-binding</keyword>
<evidence type="ECO:0000259" key="14">
    <source>
        <dbReference type="PROSITE" id="PS50929"/>
    </source>
</evidence>
<dbReference type="InterPro" id="IPR011527">
    <property type="entry name" value="ABC1_TM_dom"/>
</dbReference>
<dbReference type="GO" id="GO:0005524">
    <property type="term" value="F:ATP binding"/>
    <property type="evidence" value="ECO:0007669"/>
    <property type="project" value="UniProtKB-KW"/>
</dbReference>
<dbReference type="InterPro" id="IPR003593">
    <property type="entry name" value="AAA+_ATPase"/>
</dbReference>
<keyword evidence="10" id="KW-0325">Glycoprotein</keyword>
<keyword evidence="8 11" id="KW-1133">Transmembrane helix</keyword>
<dbReference type="CDD" id="cd18580">
    <property type="entry name" value="ABC_6TM_ABCC_D2"/>
    <property type="match status" value="1"/>
</dbReference>
<reference evidence="15" key="2">
    <citation type="submission" date="2020-02" db="EMBL/GenBank/DDBJ databases">
        <title>Identification and distribution of gene clusters putatively required for synthesis of sphingolipid metabolism inhibitors in phylogenetically diverse species of the filamentous fungus Fusarium.</title>
        <authorList>
            <person name="Kim H.-S."/>
            <person name="Busman M."/>
            <person name="Brown D.W."/>
            <person name="Divon H."/>
            <person name="Uhlig S."/>
            <person name="Proctor R.H."/>
        </authorList>
    </citation>
    <scope>NUCLEOTIDE SEQUENCE</scope>
    <source>
        <strain evidence="15">NRRL 25174</strain>
    </source>
</reference>
<dbReference type="InterPro" id="IPR003439">
    <property type="entry name" value="ABC_transporter-like_ATP-bd"/>
</dbReference>
<dbReference type="Proteomes" id="UP000730481">
    <property type="component" value="Unassembled WGS sequence"/>
</dbReference>
<evidence type="ECO:0000256" key="8">
    <source>
        <dbReference type="ARBA" id="ARBA00022989"/>
    </source>
</evidence>
<dbReference type="PROSITE" id="PS50893">
    <property type="entry name" value="ABC_TRANSPORTER_2"/>
    <property type="match status" value="2"/>
</dbReference>
<dbReference type="PROSITE" id="PS50929">
    <property type="entry name" value="ABC_TM1F"/>
    <property type="match status" value="2"/>
</dbReference>
<accession>A0A9P5AGA6</accession>
<evidence type="ECO:0000256" key="3">
    <source>
        <dbReference type="ARBA" id="ARBA00022448"/>
    </source>
</evidence>
<dbReference type="SUPFAM" id="SSF52540">
    <property type="entry name" value="P-loop containing nucleoside triphosphate hydrolases"/>
    <property type="match status" value="2"/>
</dbReference>
<dbReference type="InterPro" id="IPR044746">
    <property type="entry name" value="ABCC_6TM_D1"/>
</dbReference>
<dbReference type="Gene3D" id="3.40.50.300">
    <property type="entry name" value="P-loop containing nucleotide triphosphate hydrolases"/>
    <property type="match status" value="2"/>
</dbReference>
<feature type="domain" description="ABC transporter" evidence="13">
    <location>
        <begin position="1042"/>
        <end position="1306"/>
    </location>
</feature>
<dbReference type="InterPro" id="IPR044726">
    <property type="entry name" value="ABCC_6TM_D2"/>
</dbReference>
<dbReference type="InterPro" id="IPR017871">
    <property type="entry name" value="ABC_transporter-like_CS"/>
</dbReference>
<feature type="transmembrane region" description="Helical" evidence="11">
    <location>
        <begin position="184"/>
        <end position="208"/>
    </location>
</feature>
<keyword evidence="6" id="KW-0547">Nucleotide-binding</keyword>
<keyword evidence="16" id="KW-1185">Reference proteome</keyword>
<evidence type="ECO:0000313" key="15">
    <source>
        <dbReference type="EMBL" id="KAF4338148.1"/>
    </source>
</evidence>
<dbReference type="PANTHER" id="PTHR24223">
    <property type="entry name" value="ATP-BINDING CASSETTE SUB-FAMILY C"/>
    <property type="match status" value="1"/>
</dbReference>
<protein>
    <submittedName>
        <fullName evidence="15">ABC transporter</fullName>
    </submittedName>
</protein>
<dbReference type="FunFam" id="1.20.1560.10:FF:000055">
    <property type="entry name" value="ABC multidrug transporter (Eurofung)"/>
    <property type="match status" value="1"/>
</dbReference>
<evidence type="ECO:0000256" key="12">
    <source>
        <dbReference type="SAM" id="SignalP"/>
    </source>
</evidence>
<feature type="domain" description="ABC transporter" evidence="13">
    <location>
        <begin position="466"/>
        <end position="694"/>
    </location>
</feature>
<feature type="chain" id="PRO_5040250835" evidence="12">
    <location>
        <begin position="21"/>
        <end position="1315"/>
    </location>
</feature>
<evidence type="ECO:0000256" key="6">
    <source>
        <dbReference type="ARBA" id="ARBA00022741"/>
    </source>
</evidence>
<evidence type="ECO:0000256" key="4">
    <source>
        <dbReference type="ARBA" id="ARBA00022475"/>
    </source>
</evidence>
<proteinExistence type="inferred from homology"/>
<evidence type="ECO:0000313" key="16">
    <source>
        <dbReference type="Proteomes" id="UP000730481"/>
    </source>
</evidence>
<feature type="transmembrane region" description="Helical" evidence="11">
    <location>
        <begin position="870"/>
        <end position="889"/>
    </location>
</feature>
<feature type="transmembrane region" description="Helical" evidence="11">
    <location>
        <begin position="401"/>
        <end position="426"/>
    </location>
</feature>
<feature type="transmembrane region" description="Helical" evidence="11">
    <location>
        <begin position="978"/>
        <end position="997"/>
    </location>
</feature>
<feature type="signal peptide" evidence="12">
    <location>
        <begin position="1"/>
        <end position="20"/>
    </location>
</feature>
<feature type="transmembrane region" description="Helical" evidence="11">
    <location>
        <begin position="284"/>
        <end position="305"/>
    </location>
</feature>
<dbReference type="InterPro" id="IPR027417">
    <property type="entry name" value="P-loop_NTPase"/>
</dbReference>
<comment type="caution">
    <text evidence="15">The sequence shown here is derived from an EMBL/GenBank/DDBJ whole genome shotgun (WGS) entry which is preliminary data.</text>
</comment>
<dbReference type="EMBL" id="PVQB02000362">
    <property type="protein sequence ID" value="KAF4338148.1"/>
    <property type="molecule type" value="Genomic_DNA"/>
</dbReference>
<dbReference type="FunFam" id="3.40.50.300:FF:001854">
    <property type="entry name" value="ABC multidrug transporter (Eurofung)"/>
    <property type="match status" value="1"/>
</dbReference>
<evidence type="ECO:0000259" key="13">
    <source>
        <dbReference type="PROSITE" id="PS50893"/>
    </source>
</evidence>
<feature type="transmembrane region" description="Helical" evidence="11">
    <location>
        <begin position="791"/>
        <end position="821"/>
    </location>
</feature>
<feature type="domain" description="ABC transmembrane type-1" evidence="14">
    <location>
        <begin position="773"/>
        <end position="1036"/>
    </location>
</feature>
<dbReference type="PROSITE" id="PS00211">
    <property type="entry name" value="ABC_TRANSPORTER_1"/>
    <property type="match status" value="2"/>
</dbReference>
<keyword evidence="9 11" id="KW-0472">Membrane</keyword>
<feature type="transmembrane region" description="Helical" evidence="11">
    <location>
        <begin position="154"/>
        <end position="172"/>
    </location>
</feature>
<evidence type="ECO:0000256" key="11">
    <source>
        <dbReference type="SAM" id="Phobius"/>
    </source>
</evidence>
<dbReference type="InterPro" id="IPR036640">
    <property type="entry name" value="ABC1_TM_sf"/>
</dbReference>
<evidence type="ECO:0000256" key="1">
    <source>
        <dbReference type="ARBA" id="ARBA00004651"/>
    </source>
</evidence>
<keyword evidence="4" id="KW-1003">Cell membrane</keyword>
<dbReference type="OrthoDB" id="6500128at2759"/>
<keyword evidence="3" id="KW-0813">Transport</keyword>
<dbReference type="InterPro" id="IPR050173">
    <property type="entry name" value="ABC_transporter_C-like"/>
</dbReference>
<dbReference type="Gene3D" id="1.20.1560.10">
    <property type="entry name" value="ABC transporter type 1, transmembrane domain"/>
    <property type="match status" value="2"/>
</dbReference>
<keyword evidence="5 11" id="KW-0812">Transmembrane</keyword>
<dbReference type="CDD" id="cd18579">
    <property type="entry name" value="ABC_6TM_ABCC_D1"/>
    <property type="match status" value="1"/>
</dbReference>
<organism evidence="15 16">
    <name type="scientific">Fusarium beomiforme</name>
    <dbReference type="NCBI Taxonomy" id="44412"/>
    <lineage>
        <taxon>Eukaryota</taxon>
        <taxon>Fungi</taxon>
        <taxon>Dikarya</taxon>
        <taxon>Ascomycota</taxon>
        <taxon>Pezizomycotina</taxon>
        <taxon>Sordariomycetes</taxon>
        <taxon>Hypocreomycetidae</taxon>
        <taxon>Hypocreales</taxon>
        <taxon>Nectriaceae</taxon>
        <taxon>Fusarium</taxon>
        <taxon>Fusarium burgessii species complex</taxon>
    </lineage>
</organism>
<evidence type="ECO:0000256" key="10">
    <source>
        <dbReference type="ARBA" id="ARBA00023180"/>
    </source>
</evidence>
<dbReference type="Pfam" id="PF00005">
    <property type="entry name" value="ABC_tran"/>
    <property type="match status" value="2"/>
</dbReference>
<dbReference type="FunFam" id="1.20.1560.10:FF:000066">
    <property type="entry name" value="ABC multidrug transporter (Eurofung)"/>
    <property type="match status" value="1"/>
</dbReference>
<feature type="domain" description="ABC transmembrane type-1" evidence="14">
    <location>
        <begin position="151"/>
        <end position="421"/>
    </location>
</feature>
<dbReference type="GO" id="GO:0016887">
    <property type="term" value="F:ATP hydrolysis activity"/>
    <property type="evidence" value="ECO:0007669"/>
    <property type="project" value="InterPro"/>
</dbReference>
<keyword evidence="12" id="KW-0732">Signal</keyword>
<evidence type="ECO:0000256" key="7">
    <source>
        <dbReference type="ARBA" id="ARBA00022840"/>
    </source>
</evidence>
<comment type="subcellular location">
    <subcellularLocation>
        <location evidence="1">Cell membrane</location>
        <topology evidence="1">Multi-pass membrane protein</topology>
    </subcellularLocation>
</comment>
<dbReference type="GO" id="GO:0140359">
    <property type="term" value="F:ABC-type transporter activity"/>
    <property type="evidence" value="ECO:0007669"/>
    <property type="project" value="InterPro"/>
</dbReference>
<dbReference type="GO" id="GO:0005886">
    <property type="term" value="C:plasma membrane"/>
    <property type="evidence" value="ECO:0007669"/>
    <property type="project" value="UniProtKB-SubCell"/>
</dbReference>
<name>A0A9P5AGA6_9HYPO</name>
<feature type="transmembrane region" description="Helical" evidence="11">
    <location>
        <begin position="30"/>
        <end position="50"/>
    </location>
</feature>
<dbReference type="SUPFAM" id="SSF90123">
    <property type="entry name" value="ABC transporter transmembrane region"/>
    <property type="match status" value="2"/>
</dbReference>
<dbReference type="SMART" id="SM00382">
    <property type="entry name" value="AAA"/>
    <property type="match status" value="2"/>
</dbReference>
<evidence type="ECO:0000256" key="9">
    <source>
        <dbReference type="ARBA" id="ARBA00023136"/>
    </source>
</evidence>
<feature type="transmembrane region" description="Helical" evidence="11">
    <location>
        <begin position="130"/>
        <end position="148"/>
    </location>
</feature>
<gene>
    <name evidence="15" type="ORF">FBEOM_7955</name>
</gene>
<feature type="transmembrane region" description="Helical" evidence="11">
    <location>
        <begin position="360"/>
        <end position="381"/>
    </location>
</feature>
<dbReference type="PANTHER" id="PTHR24223:SF345">
    <property type="entry name" value="ABC MULTIDRUG TRANSPORTER (EUROFUNG)"/>
    <property type="match status" value="1"/>
</dbReference>
<reference evidence="15" key="1">
    <citation type="journal article" date="2017" name="Mycologia">
        <title>Fusarium algeriense, sp. nov., a novel toxigenic crown rot pathogen of durum wheat from Algeria is nested in the Fusarium burgessii species complex.</title>
        <authorList>
            <person name="Laraba I."/>
            <person name="Keddad A."/>
            <person name="Boureghda H."/>
            <person name="Abdallah N."/>
            <person name="Vaughan M.M."/>
            <person name="Proctor R.H."/>
            <person name="Busman M."/>
            <person name="O'Donnell K."/>
        </authorList>
    </citation>
    <scope>NUCLEOTIDE SEQUENCE</scope>
    <source>
        <strain evidence="15">NRRL 25174</strain>
    </source>
</reference>
<dbReference type="Pfam" id="PF00664">
    <property type="entry name" value="ABC_membrane"/>
    <property type="match status" value="1"/>
</dbReference>
<comment type="similarity">
    <text evidence="2">Belongs to the ABC transporter superfamily. ABCC family. Conjugate transporter (TC 3.A.1.208) subfamily.</text>
</comment>
<sequence length="1315" mass="144574">MVLSAYFSLALLFDITQTRSLWLAAKDKTEANFAGVFTAATALRAVLLVVESIQKSRWIQSDDGHGPEDASGLFSLASLLWVNPLFIRGYKKLLTDHDLLRLGPTMSTGDLGRKLISQIEANTARERKRGLWLVLGRVLAVPILLPVVPRLALLGFTFSQPFLIHAVLTYLVSLKEGTENRNTAYGLIGAAVFVYSGIALSTALYRYLHERALWMARGALAHSLYKKLLQSKVSDASDSASLTLMSTDIERIRIGFKALHDFWASPIEVALASWMLYRNLGLTFLAPIVLVAICVVCVGLLSTLFGSRQAAWMQEIEKRVAITSNMISNMKHLKIADLASPMEALVKRQREHEIQVGGKWRALMILATFIGFSPVLLGPVITFALTSRDLDITKLFTSLSFLTFLTIPLTQIIQFVPPLLAAFTCLNRIEAFLAKDVRIDYRDFTTSLVPETQEASPSKDASSLAIKVEDGNFGWEKDVILHNLNLQIPKSSLTMIVGPVASGKSTLCKALLGETTIATGRITFSSTSRIIGFCDQVPFLTNATIRENILGYSSFNETRYNEVIQATMLALDLSKLPQGDNTVIGSNGIALSGGQKQRVSLARALYLDTSIFIFDDVFSGLDADTEDQVFDQVLGPDGLISRWSATAILCTHSVHHLPFAQHVVALGNNGRIVEQGSYQSLAANQDYIHSLRITEGSKSRTRTNSRDNVAEIAPIIPTTIALSQSTSPAKEPSRQIGDSAVYKHYIKSNRPATMVVFLIVDAAIGFLWNYPQIWLSNWAEDTVKPDSSHPRAYWIGIYALLSVLCLVCIVVAGMLVFLFIVAQSGTNLHHAALRTIVTAPLSFFTQTDAGVATNLFSQDMTLIDTELPQALLNMMITIFVVIGMAAVVVTSSPYIAISYPFLIILLWMIQKFYLRTSRQLRLMELEAKSSLYTQFADTLTGVASLRAFGWPDASLEVNNQLVDTSQTPAYLLAMIQHWLTFVLQLVVALLATLVVILTTQVKLLTRVGFVGASLATLMSFGETATILIMMYTLLETSLGAVSRLKSFSDNVLPEGGEDGDSIEPPPSWPQSGAIEIRNISASYNGKSSILLLLLRLLDPITAEDSLVAIDGISLAQVDHSTLRRRIIAIPQDPVYFPAGTSLKDNLDPSSTLTVDECHQTLKTVGLWSCVQGRGGIENGTIVETFSQGQKQLFSLARAIIRHRIRSRGIRRGQTPLHTDFEQEKDAGGVLLLDEISASVDVDTERDIQTIIQQEFPSYTVIIISHRQEVIMNSDKVFVVDAGSVVEYGNPRQLMELQGSNLQKMWAIRSGLQATL</sequence>
<evidence type="ECO:0000256" key="2">
    <source>
        <dbReference type="ARBA" id="ARBA00009726"/>
    </source>
</evidence>